<comment type="caution">
    <text evidence="3">The sequence shown here is derived from an EMBL/GenBank/DDBJ whole genome shotgun (WGS) entry which is preliminary data.</text>
</comment>
<feature type="signal peptide" evidence="2">
    <location>
        <begin position="1"/>
        <end position="31"/>
    </location>
</feature>
<organism evidence="3 4">
    <name type="scientific">Naegleria lovaniensis</name>
    <name type="common">Amoeba</name>
    <dbReference type="NCBI Taxonomy" id="51637"/>
    <lineage>
        <taxon>Eukaryota</taxon>
        <taxon>Discoba</taxon>
        <taxon>Heterolobosea</taxon>
        <taxon>Tetramitia</taxon>
        <taxon>Eutetramitia</taxon>
        <taxon>Vahlkampfiidae</taxon>
        <taxon>Naegleria</taxon>
    </lineage>
</organism>
<sequence length="518" mass="56208">MSHTKGRLTSGVLVASLLVLTTLLIASLANATERHRSNSVEFEGLKAINFFLPNATGVADADIVSSLKSAISGEEEVELAQEYLTFAAQVKDLYDQITVDENTSQEISDFKKVLLKIVKYLTKKSSHPRMDLLKNQLSQYVQQQEQPQESTPQTPNSEAAETASLLQDLQEEVEEADSEWVTIALRVAGTAMNVANNIGTYHEKISKVGNFISGKAANALDRVGLKGAANVARKTGTSISNFSRDKIAPIEKRVAQKIAPVVKSKPFQAVRKTLNVVNNVIGGVTSIKAGLNAVGLARNVRLPRNFSALKSSLKTATRYVRSGNWREKARTIGRAAKTGYRNFKRGDWKTKYNAVSGFWNGASNLKAAVTGKSFGFSLPGLPGRWGRNNENTRGGNSRSSSRRGGNNRRGNSSRRGGNSSRRGGSRRNTNSRGSGSRRSSARSGNSRRGGNRRGNSRSSSRRNASSRRSTRGGRTSSGTRRGNTTRRSASSPRRTSSRRSSSGSNRSSSRGARRGGRR</sequence>
<dbReference type="AlphaFoldDB" id="A0AA88GSR2"/>
<evidence type="ECO:0000256" key="2">
    <source>
        <dbReference type="SAM" id="SignalP"/>
    </source>
</evidence>
<keyword evidence="4" id="KW-1185">Reference proteome</keyword>
<feature type="region of interest" description="Disordered" evidence="1">
    <location>
        <begin position="377"/>
        <end position="518"/>
    </location>
</feature>
<dbReference type="GeneID" id="68095724"/>
<proteinExistence type="predicted"/>
<feature type="compositionally biased region" description="Low complexity" evidence="1">
    <location>
        <begin position="386"/>
        <end position="448"/>
    </location>
</feature>
<dbReference type="EMBL" id="PYSW02000018">
    <property type="protein sequence ID" value="KAG2385454.1"/>
    <property type="molecule type" value="Genomic_DNA"/>
</dbReference>
<evidence type="ECO:0000313" key="4">
    <source>
        <dbReference type="Proteomes" id="UP000816034"/>
    </source>
</evidence>
<dbReference type="Proteomes" id="UP000816034">
    <property type="component" value="Unassembled WGS sequence"/>
</dbReference>
<evidence type="ECO:0000256" key="1">
    <source>
        <dbReference type="SAM" id="MobiDB-lite"/>
    </source>
</evidence>
<dbReference type="RefSeq" id="XP_044549447.1">
    <property type="nucleotide sequence ID" value="XM_044692778.1"/>
</dbReference>
<feature type="compositionally biased region" description="Low complexity" evidence="1">
    <location>
        <begin position="139"/>
        <end position="154"/>
    </location>
</feature>
<name>A0AA88GSR2_NAELO</name>
<accession>A0AA88GSR2</accession>
<feature type="compositionally biased region" description="Low complexity" evidence="1">
    <location>
        <begin position="472"/>
        <end position="510"/>
    </location>
</feature>
<feature type="chain" id="PRO_5041681286" evidence="2">
    <location>
        <begin position="32"/>
        <end position="518"/>
    </location>
</feature>
<feature type="region of interest" description="Disordered" evidence="1">
    <location>
        <begin position="139"/>
        <end position="163"/>
    </location>
</feature>
<reference evidence="3 4" key="1">
    <citation type="journal article" date="2018" name="BMC Genomics">
        <title>The genome of Naegleria lovaniensis, the basis for a comparative approach to unravel pathogenicity factors of the human pathogenic amoeba N. fowleri.</title>
        <authorList>
            <person name="Liechti N."/>
            <person name="Schurch N."/>
            <person name="Bruggmann R."/>
            <person name="Wittwer M."/>
        </authorList>
    </citation>
    <scope>NUCLEOTIDE SEQUENCE [LARGE SCALE GENOMIC DNA]</scope>
    <source>
        <strain evidence="3 4">ATCC 30569</strain>
    </source>
</reference>
<evidence type="ECO:0000313" key="3">
    <source>
        <dbReference type="EMBL" id="KAG2385454.1"/>
    </source>
</evidence>
<keyword evidence="2" id="KW-0732">Signal</keyword>
<gene>
    <name evidence="3" type="ORF">C9374_003269</name>
</gene>
<protein>
    <submittedName>
        <fullName evidence="3">Uncharacterized protein</fullName>
    </submittedName>
</protein>